<dbReference type="NCBIfam" id="TIGR01194">
    <property type="entry name" value="cyc_pep_trnsptr"/>
    <property type="match status" value="1"/>
</dbReference>
<evidence type="ECO:0000313" key="11">
    <source>
        <dbReference type="Proteomes" id="UP000180235"/>
    </source>
</evidence>
<dbReference type="GO" id="GO:0015833">
    <property type="term" value="P:peptide transport"/>
    <property type="evidence" value="ECO:0007669"/>
    <property type="project" value="InterPro"/>
</dbReference>
<accession>A0A1J0AHA6</accession>
<feature type="transmembrane region" description="Helical" evidence="7">
    <location>
        <begin position="54"/>
        <end position="79"/>
    </location>
</feature>
<dbReference type="InterPro" id="IPR005898">
    <property type="entry name" value="Cyc_pep_transpt_SyrD/YojI"/>
</dbReference>
<dbReference type="SUPFAM" id="SSF52540">
    <property type="entry name" value="P-loop containing nucleoside triphosphate hydrolases"/>
    <property type="match status" value="1"/>
</dbReference>
<keyword evidence="5 7" id="KW-1133">Transmembrane helix</keyword>
<feature type="transmembrane region" description="Helical" evidence="7">
    <location>
        <begin position="125"/>
        <end position="148"/>
    </location>
</feature>
<dbReference type="InterPro" id="IPR003593">
    <property type="entry name" value="AAA+_ATPase"/>
</dbReference>
<dbReference type="SUPFAM" id="SSF90123">
    <property type="entry name" value="ABC transporter transmembrane region"/>
    <property type="match status" value="1"/>
</dbReference>
<dbReference type="PROSITE" id="PS00211">
    <property type="entry name" value="ABC_TRANSPORTER_1"/>
    <property type="match status" value="1"/>
</dbReference>
<evidence type="ECO:0000256" key="4">
    <source>
        <dbReference type="ARBA" id="ARBA00022840"/>
    </source>
</evidence>
<dbReference type="Proteomes" id="UP000180235">
    <property type="component" value="Chromosome"/>
</dbReference>
<dbReference type="GO" id="GO:0016887">
    <property type="term" value="F:ATP hydrolysis activity"/>
    <property type="evidence" value="ECO:0007669"/>
    <property type="project" value="InterPro"/>
</dbReference>
<protein>
    <submittedName>
        <fullName evidence="10">Cyclic peptide transporter subfamily</fullName>
    </submittedName>
</protein>
<dbReference type="GO" id="GO:1904680">
    <property type="term" value="F:peptide transmembrane transporter activity"/>
    <property type="evidence" value="ECO:0007669"/>
    <property type="project" value="InterPro"/>
</dbReference>
<dbReference type="InterPro" id="IPR027417">
    <property type="entry name" value="P-loop_NTPase"/>
</dbReference>
<feature type="domain" description="ABC transporter" evidence="8">
    <location>
        <begin position="330"/>
        <end position="550"/>
    </location>
</feature>
<keyword evidence="4" id="KW-0067">ATP-binding</keyword>
<evidence type="ECO:0000313" key="10">
    <source>
        <dbReference type="EMBL" id="APB35318.1"/>
    </source>
</evidence>
<dbReference type="InterPro" id="IPR003439">
    <property type="entry name" value="ABC_transporter-like_ATP-bd"/>
</dbReference>
<dbReference type="GO" id="GO:0034040">
    <property type="term" value="F:ATPase-coupled lipid transmembrane transporter activity"/>
    <property type="evidence" value="ECO:0007669"/>
    <property type="project" value="TreeGrafter"/>
</dbReference>
<dbReference type="Pfam" id="PF00664">
    <property type="entry name" value="ABC_membrane"/>
    <property type="match status" value="1"/>
</dbReference>
<dbReference type="Gene3D" id="1.20.1560.10">
    <property type="entry name" value="ABC transporter type 1, transmembrane domain"/>
    <property type="match status" value="1"/>
</dbReference>
<dbReference type="AlphaFoldDB" id="A0A1J0AHA6"/>
<dbReference type="InterPro" id="IPR017871">
    <property type="entry name" value="ABC_transporter-like_CS"/>
</dbReference>
<evidence type="ECO:0000256" key="7">
    <source>
        <dbReference type="SAM" id="Phobius"/>
    </source>
</evidence>
<dbReference type="InterPro" id="IPR036640">
    <property type="entry name" value="ABC1_TM_sf"/>
</dbReference>
<feature type="domain" description="ABC transmembrane type-1" evidence="9">
    <location>
        <begin position="18"/>
        <end position="295"/>
    </location>
</feature>
<dbReference type="InterPro" id="IPR011527">
    <property type="entry name" value="ABC1_TM_dom"/>
</dbReference>
<keyword evidence="3" id="KW-0547">Nucleotide-binding</keyword>
<evidence type="ECO:0000256" key="6">
    <source>
        <dbReference type="ARBA" id="ARBA00023136"/>
    </source>
</evidence>
<dbReference type="GO" id="GO:0005524">
    <property type="term" value="F:ATP binding"/>
    <property type="evidence" value="ECO:0007669"/>
    <property type="project" value="UniProtKB-KW"/>
</dbReference>
<gene>
    <name evidence="10" type="primary">pvdE</name>
    <name evidence="10" type="ORF">GlitD10_2973</name>
</gene>
<dbReference type="CDD" id="cd03228">
    <property type="entry name" value="ABCC_MRP_Like"/>
    <property type="match status" value="1"/>
</dbReference>
<organism evidence="10 11">
    <name type="scientific">Gloeomargarita lithophora Alchichica-D10</name>
    <dbReference type="NCBI Taxonomy" id="1188229"/>
    <lineage>
        <taxon>Bacteria</taxon>
        <taxon>Bacillati</taxon>
        <taxon>Cyanobacteriota</taxon>
        <taxon>Cyanophyceae</taxon>
        <taxon>Gloeomargaritales</taxon>
        <taxon>Gloeomargaritaceae</taxon>
        <taxon>Gloeomargarita</taxon>
    </lineage>
</organism>
<proteinExistence type="predicted"/>
<keyword evidence="11" id="KW-1185">Reference proteome</keyword>
<feature type="transmembrane region" description="Helical" evidence="7">
    <location>
        <begin position="262"/>
        <end position="281"/>
    </location>
</feature>
<evidence type="ECO:0000256" key="5">
    <source>
        <dbReference type="ARBA" id="ARBA00022989"/>
    </source>
</evidence>
<feature type="transmembrane region" description="Helical" evidence="7">
    <location>
        <begin position="154"/>
        <end position="175"/>
    </location>
</feature>
<dbReference type="GO" id="GO:0005886">
    <property type="term" value="C:plasma membrane"/>
    <property type="evidence" value="ECO:0007669"/>
    <property type="project" value="UniProtKB-SubCell"/>
</dbReference>
<feature type="transmembrane region" description="Helical" evidence="7">
    <location>
        <begin position="18"/>
        <end position="42"/>
    </location>
</feature>
<dbReference type="PANTHER" id="PTHR24221:SF654">
    <property type="entry name" value="ATP-BINDING CASSETTE SUB-FAMILY B MEMBER 6"/>
    <property type="match status" value="1"/>
</dbReference>
<dbReference type="PANTHER" id="PTHR24221">
    <property type="entry name" value="ATP-BINDING CASSETTE SUB-FAMILY B"/>
    <property type="match status" value="1"/>
</dbReference>
<keyword evidence="2 7" id="KW-0812">Transmembrane</keyword>
<dbReference type="PROSITE" id="PS50929">
    <property type="entry name" value="ABC_TM1F"/>
    <property type="match status" value="1"/>
</dbReference>
<dbReference type="SMART" id="SM00382">
    <property type="entry name" value="AAA"/>
    <property type="match status" value="1"/>
</dbReference>
<sequence>MGTDAPVKLLFFLVQTSWWMVSLAIITGFLSGGSSAGLIALISRALVDGVTPLVIVAFIALAGVALATSIISQVMLIRLSQRAVFDLRLHLSRQMLQAELAHLEHLGSPRLLATLTEDVQAVANAVFAIPFLCIDAAIVVGSLVYITWLSWSVLFMVLGLTVVAIGSCQFFTHLGSQSLARAREKQDHLFQDFKGLTEGIKELKLHDQKQRVFVREHLMVHAQEFRRHSITGLTYFASTSSWGKLIFFFAIGFVLFSLPKLITLSPQTLSGYVLIFTYLMLPMENLVSNLPTLSRAGIALGKIESLGLSLSGSSELEPLNQPIQTQWQKLELQNVVHQYNATQDDHPFCFGPVSLTIFPGEIAMIVGGNGSGKSTLAKLITGLYTPQSGGIYLDDTLIDAQNRHWYRQHFAVVFADFYLFDSLLGLGEDSQMVYQYLKQLQLDHKVTVKNGQFSTTALSQGQRKRLGLLTAYLEDRPIYLFDEWAADQDPRFKEFFYTEFLPNLRAQGKTILVISHDDHYFHIADHLIKLDYGRIEYDKYVDSPRRNLGF</sequence>
<dbReference type="Pfam" id="PF00005">
    <property type="entry name" value="ABC_tran"/>
    <property type="match status" value="1"/>
</dbReference>
<feature type="transmembrane region" description="Helical" evidence="7">
    <location>
        <begin position="233"/>
        <end position="256"/>
    </location>
</feature>
<dbReference type="InterPro" id="IPR039421">
    <property type="entry name" value="Type_1_exporter"/>
</dbReference>
<comment type="subcellular location">
    <subcellularLocation>
        <location evidence="1">Cell membrane</location>
        <topology evidence="1">Multi-pass membrane protein</topology>
    </subcellularLocation>
</comment>
<reference evidence="10 11" key="1">
    <citation type="submission" date="2016-10" db="EMBL/GenBank/DDBJ databases">
        <title>Description of Gloeomargarita lithophora gen. nov., sp. nov., a thylakoid-bearing basal-branching cyanobacterium with intracellular carbonates, and proposal for Gloeomargaritales ord. nov.</title>
        <authorList>
            <person name="Moreira D."/>
            <person name="Tavera R."/>
            <person name="Benzerara K."/>
            <person name="Skouri-Panet F."/>
            <person name="Couradeau E."/>
            <person name="Gerard E."/>
            <person name="Loussert C."/>
            <person name="Novelo E."/>
            <person name="Zivanovic Y."/>
            <person name="Lopez-Garcia P."/>
        </authorList>
    </citation>
    <scope>NUCLEOTIDE SEQUENCE [LARGE SCALE GENOMIC DNA]</scope>
    <source>
        <strain evidence="10 11">D10</strain>
    </source>
</reference>
<name>A0A1J0AHA6_9CYAN</name>
<dbReference type="PROSITE" id="PS50893">
    <property type="entry name" value="ABC_TRANSPORTER_2"/>
    <property type="match status" value="1"/>
</dbReference>
<evidence type="ECO:0000256" key="2">
    <source>
        <dbReference type="ARBA" id="ARBA00022692"/>
    </source>
</evidence>
<dbReference type="KEGG" id="glt:GlitD10_2973"/>
<dbReference type="GO" id="GO:0140359">
    <property type="term" value="F:ABC-type transporter activity"/>
    <property type="evidence" value="ECO:0007669"/>
    <property type="project" value="InterPro"/>
</dbReference>
<dbReference type="Gene3D" id="3.40.50.300">
    <property type="entry name" value="P-loop containing nucleotide triphosphate hydrolases"/>
    <property type="match status" value="1"/>
</dbReference>
<evidence type="ECO:0000256" key="3">
    <source>
        <dbReference type="ARBA" id="ARBA00022741"/>
    </source>
</evidence>
<evidence type="ECO:0000256" key="1">
    <source>
        <dbReference type="ARBA" id="ARBA00004651"/>
    </source>
</evidence>
<evidence type="ECO:0000259" key="9">
    <source>
        <dbReference type="PROSITE" id="PS50929"/>
    </source>
</evidence>
<keyword evidence="6 7" id="KW-0472">Membrane</keyword>
<dbReference type="EMBL" id="CP017675">
    <property type="protein sequence ID" value="APB35318.1"/>
    <property type="molecule type" value="Genomic_DNA"/>
</dbReference>
<evidence type="ECO:0000259" key="8">
    <source>
        <dbReference type="PROSITE" id="PS50893"/>
    </source>
</evidence>
<dbReference type="STRING" id="1188229.GlitD10_2973"/>